<dbReference type="EC" id="1.1.1.288" evidence="3"/>
<dbReference type="Gene3D" id="3.40.50.720">
    <property type="entry name" value="NAD(P)-binding Rossmann-like Domain"/>
    <property type="match status" value="1"/>
</dbReference>
<dbReference type="InterPro" id="IPR036291">
    <property type="entry name" value="NAD(P)-bd_dom_sf"/>
</dbReference>
<proteinExistence type="inferred from homology"/>
<dbReference type="AlphaFoldDB" id="A0A5B7BPY8"/>
<dbReference type="Pfam" id="PF13561">
    <property type="entry name" value="adh_short_C2"/>
    <property type="match status" value="1"/>
</dbReference>
<evidence type="ECO:0000313" key="3">
    <source>
        <dbReference type="EMBL" id="MPA69173.1"/>
    </source>
</evidence>
<sequence length="283" mass="29961">MRGSSLLAPIAKRLQGKVAVITGGASGIGESTARLFVKHGAKVVIADIQDDLGHSLCEDIGCEDAISFVHCNVSLDSDVQNVVDTAVTKHGKLDIMFNNAGIPGNLDPRILAANYEDLKKVFDVNVFGAFLGAKHAARVMIPEKKGSILFTSSAASVTYGHAPHAYSASKHAVVGLTKNLCVELGKYGIRVNCISPFGVATPLMMKSFGIMEKQKVEEFISNIANLKGAVLEAEDVAEAALYLGSDHSKYVSGMNLVVDGGYSTTNIASEEVGLEEALKKMFS</sequence>
<dbReference type="NCBIfam" id="NF005559">
    <property type="entry name" value="PRK07231.1"/>
    <property type="match status" value="1"/>
</dbReference>
<dbReference type="InterPro" id="IPR045309">
    <property type="entry name" value="ABA2-like"/>
</dbReference>
<organism evidence="3">
    <name type="scientific">Davidia involucrata</name>
    <name type="common">Dove tree</name>
    <dbReference type="NCBI Taxonomy" id="16924"/>
    <lineage>
        <taxon>Eukaryota</taxon>
        <taxon>Viridiplantae</taxon>
        <taxon>Streptophyta</taxon>
        <taxon>Embryophyta</taxon>
        <taxon>Tracheophyta</taxon>
        <taxon>Spermatophyta</taxon>
        <taxon>Magnoliopsida</taxon>
        <taxon>eudicotyledons</taxon>
        <taxon>Gunneridae</taxon>
        <taxon>Pentapetalae</taxon>
        <taxon>asterids</taxon>
        <taxon>Cornales</taxon>
        <taxon>Nyssaceae</taxon>
        <taxon>Davidia</taxon>
    </lineage>
</organism>
<comment type="similarity">
    <text evidence="1">Belongs to the short-chain dehydrogenases/reductases (SDR) family.</text>
</comment>
<protein>
    <submittedName>
        <fullName evidence="3">Putative secoisolariciresinol dehydrogenase-like isoform X1</fullName>
        <ecNumber evidence="3">1.1.1.288</ecNumber>
    </submittedName>
</protein>
<dbReference type="PANTHER" id="PTHR43180">
    <property type="entry name" value="3-OXOACYL-(ACYL-CARRIER-PROTEIN) REDUCTASE (AFU_ORTHOLOGUE AFUA_6G11210)"/>
    <property type="match status" value="1"/>
</dbReference>
<dbReference type="FunFam" id="3.40.50.720:FF:000084">
    <property type="entry name" value="Short-chain dehydrogenase reductase"/>
    <property type="match status" value="1"/>
</dbReference>
<dbReference type="PRINTS" id="PR00081">
    <property type="entry name" value="GDHRDH"/>
</dbReference>
<dbReference type="CDD" id="cd05326">
    <property type="entry name" value="secoisolariciresinol-DH_like_SDR_c"/>
    <property type="match status" value="1"/>
</dbReference>
<reference evidence="3" key="1">
    <citation type="submission" date="2019-08" db="EMBL/GenBank/DDBJ databases">
        <title>Reference gene set and small RNA set construction with multiple tissues from Davidia involucrata Baill.</title>
        <authorList>
            <person name="Yang H."/>
            <person name="Zhou C."/>
            <person name="Li G."/>
            <person name="Wang J."/>
            <person name="Gao P."/>
            <person name="Wang M."/>
            <person name="Wang R."/>
            <person name="Zhao Y."/>
        </authorList>
    </citation>
    <scope>NUCLEOTIDE SEQUENCE</scope>
    <source>
        <tissue evidence="3">Mixed with DoveR01_LX</tissue>
    </source>
</reference>
<dbReference type="PANTHER" id="PTHR43180:SF99">
    <property type="entry name" value="SECOISOLARICIRESINOL DEHYDROGENASE"/>
    <property type="match status" value="1"/>
</dbReference>
<accession>A0A5B7BPY8</accession>
<dbReference type="SUPFAM" id="SSF51735">
    <property type="entry name" value="NAD(P)-binding Rossmann-fold domains"/>
    <property type="match status" value="1"/>
</dbReference>
<gene>
    <name evidence="3" type="ORF">Din_038614</name>
</gene>
<keyword evidence="2 3" id="KW-0560">Oxidoreductase</keyword>
<evidence type="ECO:0000256" key="2">
    <source>
        <dbReference type="ARBA" id="ARBA00023002"/>
    </source>
</evidence>
<dbReference type="PRINTS" id="PR00080">
    <property type="entry name" value="SDRFAMILY"/>
</dbReference>
<dbReference type="GO" id="GO:0010301">
    <property type="term" value="F:xanthoxin dehydrogenase (NAD+) activity"/>
    <property type="evidence" value="ECO:0007669"/>
    <property type="project" value="UniProtKB-EC"/>
</dbReference>
<dbReference type="InterPro" id="IPR002347">
    <property type="entry name" value="SDR_fam"/>
</dbReference>
<evidence type="ECO:0000256" key="1">
    <source>
        <dbReference type="ARBA" id="ARBA00006484"/>
    </source>
</evidence>
<name>A0A5B7BPY8_DAVIN</name>
<dbReference type="EMBL" id="GHES01038614">
    <property type="protein sequence ID" value="MPA69173.1"/>
    <property type="molecule type" value="Transcribed_RNA"/>
</dbReference>